<proteinExistence type="predicted"/>
<feature type="compositionally biased region" description="Acidic residues" evidence="1">
    <location>
        <begin position="308"/>
        <end position="317"/>
    </location>
</feature>
<evidence type="ECO:0000256" key="1">
    <source>
        <dbReference type="SAM" id="MobiDB-lite"/>
    </source>
</evidence>
<accession>A0A9Q5I2Z3</accession>
<feature type="compositionally biased region" description="Acidic residues" evidence="1">
    <location>
        <begin position="1"/>
        <end position="16"/>
    </location>
</feature>
<feature type="compositionally biased region" description="Basic and acidic residues" evidence="1">
    <location>
        <begin position="327"/>
        <end position="336"/>
    </location>
</feature>
<keyword evidence="3" id="KW-1185">Reference proteome</keyword>
<dbReference type="AlphaFoldDB" id="A0A9Q5I2Z3"/>
<feature type="compositionally biased region" description="Pro residues" evidence="1">
    <location>
        <begin position="102"/>
        <end position="147"/>
    </location>
</feature>
<comment type="caution">
    <text evidence="2">The sequence shown here is derived from an EMBL/GenBank/DDBJ whole genome shotgun (WGS) entry which is preliminary data.</text>
</comment>
<feature type="region of interest" description="Disordered" evidence="1">
    <location>
        <begin position="224"/>
        <end position="336"/>
    </location>
</feature>
<name>A0A9Q5I2Z3_SANBA</name>
<dbReference type="Proteomes" id="UP000757232">
    <property type="component" value="Unassembled WGS sequence"/>
</dbReference>
<evidence type="ECO:0000313" key="3">
    <source>
        <dbReference type="Proteomes" id="UP000757232"/>
    </source>
</evidence>
<sequence>MRDEAVDIPDDQQEDDGAVRSGIPPPTRSAHERHDEPPSGLHGGLMSEHNDHGKPRERELPPPPPPPPPPRHGPNPGDVPIPGGPPHPHGSRGRHRRHRRPFPGPFHGPPGPGGPPPPPGPGGPPPPPGPGGPPPPPNHPRFPPASPPDYEFPGPSQHPGYFSTWPTWSPSPYCGPSHHPSQFAFTGCTCYEGPHQPAFNTSPFGQSCSCQLWDYPDPYSFGPPHPLSGHHRSHRRGGAFRGRGHRSPAQGHRWEWRAPPEPESESESTSDSTIEDREEDQAEMELPNEVSRVYETTDQTDRATGKEDDWEGVEDDERVSPTILAKSVEEGKAIEE</sequence>
<feature type="compositionally biased region" description="Basic and acidic residues" evidence="1">
    <location>
        <begin position="48"/>
        <end position="60"/>
    </location>
</feature>
<feature type="compositionally biased region" description="Pro residues" evidence="1">
    <location>
        <begin position="61"/>
        <end position="88"/>
    </location>
</feature>
<evidence type="ECO:0000313" key="2">
    <source>
        <dbReference type="EMBL" id="OCB90747.1"/>
    </source>
</evidence>
<dbReference type="EMBL" id="LNZH02000119">
    <property type="protein sequence ID" value="OCB90747.1"/>
    <property type="molecule type" value="Genomic_DNA"/>
</dbReference>
<reference evidence="2" key="1">
    <citation type="submission" date="2016-06" db="EMBL/GenBank/DDBJ databases">
        <title>Draft Genome sequence of the fungus Inonotus baumii.</title>
        <authorList>
            <person name="Zhu H."/>
            <person name="Lin W."/>
        </authorList>
    </citation>
    <scope>NUCLEOTIDE SEQUENCE</scope>
    <source>
        <strain evidence="2">821</strain>
    </source>
</reference>
<feature type="compositionally biased region" description="Basic residues" evidence="1">
    <location>
        <begin position="228"/>
        <end position="246"/>
    </location>
</feature>
<gene>
    <name evidence="2" type="ORF">A7U60_g2046</name>
</gene>
<protein>
    <submittedName>
        <fullName evidence="2">Uncharacterized protein</fullName>
    </submittedName>
</protein>
<feature type="compositionally biased region" description="Basic residues" evidence="1">
    <location>
        <begin position="89"/>
        <end position="101"/>
    </location>
</feature>
<feature type="region of interest" description="Disordered" evidence="1">
    <location>
        <begin position="1"/>
        <end position="161"/>
    </location>
</feature>
<organism evidence="2 3">
    <name type="scientific">Sanghuangporus baumii</name>
    <name type="common">Phellinus baumii</name>
    <dbReference type="NCBI Taxonomy" id="108892"/>
    <lineage>
        <taxon>Eukaryota</taxon>
        <taxon>Fungi</taxon>
        <taxon>Dikarya</taxon>
        <taxon>Basidiomycota</taxon>
        <taxon>Agaricomycotina</taxon>
        <taxon>Agaricomycetes</taxon>
        <taxon>Hymenochaetales</taxon>
        <taxon>Hymenochaetaceae</taxon>
        <taxon>Sanghuangporus</taxon>
    </lineage>
</organism>